<sequence>MSRVTHDYLIIGVEEGRIAYARMFENVGSGASVAPLPDRQAGLQVRRTVVANDPNLLGVVTTKPALLMGADVQDGVAVALVGRVPVKVDPTANIKAGDLLTPSGILLGTATKATEAGFVIGRALEDATCVTSNSESVTGDSDPKITTCTVMAFVMNSYYPGDLAKLEIRNSKSENGNTSTIDTSKYANLTVTTSFISTGKTQLSDTIIAGDLTVSGDIGNVFGDLTFQNKKIVMTTKGDMHINGRFEAAEVVAGSFTVKNDGTDDTVGQITIPAGTKTVVVKSTIVTAKSKVFITPRTSTDKTIAVTLIKGGESFTVELGSVSATDIVVDYLIVGVE</sequence>
<dbReference type="AlphaFoldDB" id="A0A2M7TKX2"/>
<comment type="caution">
    <text evidence="1">The sequence shown here is derived from an EMBL/GenBank/DDBJ whole genome shotgun (WGS) entry which is preliminary data.</text>
</comment>
<accession>A0A2M7TKX2</accession>
<evidence type="ECO:0000313" key="2">
    <source>
        <dbReference type="Proteomes" id="UP000228920"/>
    </source>
</evidence>
<organism evidence="1 2">
    <name type="scientific">candidate division WWE3 bacterium CG_4_10_14_0_2_um_filter_41_14</name>
    <dbReference type="NCBI Taxonomy" id="1975072"/>
    <lineage>
        <taxon>Bacteria</taxon>
        <taxon>Katanobacteria</taxon>
    </lineage>
</organism>
<proteinExistence type="predicted"/>
<protein>
    <submittedName>
        <fullName evidence="1">Uncharacterized protein</fullName>
    </submittedName>
</protein>
<reference evidence="2" key="1">
    <citation type="submission" date="2017-09" db="EMBL/GenBank/DDBJ databases">
        <title>Depth-based differentiation of microbial function through sediment-hosted aquifers and enrichment of novel symbionts in the deep terrestrial subsurface.</title>
        <authorList>
            <person name="Probst A.J."/>
            <person name="Ladd B."/>
            <person name="Jarett J.K."/>
            <person name="Geller-Mcgrath D.E."/>
            <person name="Sieber C.M.K."/>
            <person name="Emerson J.B."/>
            <person name="Anantharaman K."/>
            <person name="Thomas B.C."/>
            <person name="Malmstrom R."/>
            <person name="Stieglmeier M."/>
            <person name="Klingl A."/>
            <person name="Woyke T."/>
            <person name="Ryan C.M."/>
            <person name="Banfield J.F."/>
        </authorList>
    </citation>
    <scope>NUCLEOTIDE SEQUENCE [LARGE SCALE GENOMIC DNA]</scope>
</reference>
<gene>
    <name evidence="1" type="ORF">COY32_01490</name>
</gene>
<dbReference type="EMBL" id="PFNL01000038">
    <property type="protein sequence ID" value="PIZ47563.1"/>
    <property type="molecule type" value="Genomic_DNA"/>
</dbReference>
<dbReference type="Proteomes" id="UP000228920">
    <property type="component" value="Unassembled WGS sequence"/>
</dbReference>
<name>A0A2M7TKX2_UNCKA</name>
<evidence type="ECO:0000313" key="1">
    <source>
        <dbReference type="EMBL" id="PIZ47563.1"/>
    </source>
</evidence>